<dbReference type="EMBL" id="CALNXK010000029">
    <property type="protein sequence ID" value="CAH3116337.1"/>
    <property type="molecule type" value="Genomic_DNA"/>
</dbReference>
<dbReference type="PANTHER" id="PTHR33309:SF1">
    <property type="entry name" value="MYB_SANT-LIKE DNA-BINDING DOMAIN-CONTAINING PROTEIN"/>
    <property type="match status" value="1"/>
</dbReference>
<sequence>MPLTRAVRHRYSLLTTKQAQNLRDQEKASGIHVEISELDTLLEEILEREKDGKAKIESQDLDKNKKAGKEKTTAEEARKQAMERMADTKKRENDESDSGNGRKKVRRSTSDTIDFLKEKSAKDHDLKEKDIELRKRELELAADKHTQAAQQQNSMMRAFTSQMQEQQQSLQAMLITQQQQQNKILMALMENKKKE</sequence>
<feature type="compositionally biased region" description="Basic and acidic residues" evidence="1">
    <location>
        <begin position="51"/>
        <end position="93"/>
    </location>
</feature>
<evidence type="ECO:0000313" key="3">
    <source>
        <dbReference type="Proteomes" id="UP001159405"/>
    </source>
</evidence>
<dbReference type="PANTHER" id="PTHR33309">
    <property type="entry name" value="KERATIN, ULTRA HIGH-SULFUR MATRIX PROTEIN-LIKE"/>
    <property type="match status" value="1"/>
</dbReference>
<evidence type="ECO:0000313" key="2">
    <source>
        <dbReference type="EMBL" id="CAH3116337.1"/>
    </source>
</evidence>
<keyword evidence="3" id="KW-1185">Reference proteome</keyword>
<evidence type="ECO:0000256" key="1">
    <source>
        <dbReference type="SAM" id="MobiDB-lite"/>
    </source>
</evidence>
<protein>
    <submittedName>
        <fullName evidence="2">Uncharacterized protein</fullName>
    </submittedName>
</protein>
<feature type="compositionally biased region" description="Basic and acidic residues" evidence="1">
    <location>
        <begin position="114"/>
        <end position="128"/>
    </location>
</feature>
<gene>
    <name evidence="2" type="ORF">PLOB_00024337</name>
</gene>
<organism evidence="2 3">
    <name type="scientific">Porites lobata</name>
    <dbReference type="NCBI Taxonomy" id="104759"/>
    <lineage>
        <taxon>Eukaryota</taxon>
        <taxon>Metazoa</taxon>
        <taxon>Cnidaria</taxon>
        <taxon>Anthozoa</taxon>
        <taxon>Hexacorallia</taxon>
        <taxon>Scleractinia</taxon>
        <taxon>Fungiina</taxon>
        <taxon>Poritidae</taxon>
        <taxon>Porites</taxon>
    </lineage>
</organism>
<dbReference type="Proteomes" id="UP001159405">
    <property type="component" value="Unassembled WGS sequence"/>
</dbReference>
<feature type="region of interest" description="Disordered" evidence="1">
    <location>
        <begin position="143"/>
        <end position="163"/>
    </location>
</feature>
<reference evidence="2 3" key="1">
    <citation type="submission" date="2022-05" db="EMBL/GenBank/DDBJ databases">
        <authorList>
            <consortium name="Genoscope - CEA"/>
            <person name="William W."/>
        </authorList>
    </citation>
    <scope>NUCLEOTIDE SEQUENCE [LARGE SCALE GENOMIC DNA]</scope>
</reference>
<comment type="caution">
    <text evidence="2">The sequence shown here is derived from an EMBL/GenBank/DDBJ whole genome shotgun (WGS) entry which is preliminary data.</text>
</comment>
<accession>A0ABN8NNJ1</accession>
<name>A0ABN8NNJ1_9CNID</name>
<feature type="region of interest" description="Disordered" evidence="1">
    <location>
        <begin position="51"/>
        <end position="128"/>
    </location>
</feature>
<proteinExistence type="predicted"/>